<accession>A0A652YUI8</accession>
<dbReference type="EMBL" id="VNIQ01000002">
    <property type="protein sequence ID" value="TYQ06768.1"/>
    <property type="molecule type" value="Genomic_DNA"/>
</dbReference>
<dbReference type="Gene3D" id="3.90.226.10">
    <property type="entry name" value="2-enoyl-CoA Hydratase, Chain A, domain 1"/>
    <property type="match status" value="2"/>
</dbReference>
<dbReference type="SUPFAM" id="SSF56801">
    <property type="entry name" value="Acetyl-CoA synthetase-like"/>
    <property type="match status" value="1"/>
</dbReference>
<protein>
    <submittedName>
        <fullName evidence="4">Acyl-CoA synthetase (AMP-forming)/AMP-acid ligase II</fullName>
    </submittedName>
</protein>
<feature type="domain" description="CoA carboxyltransferase C-terminal" evidence="3">
    <location>
        <begin position="816"/>
        <end position="1037"/>
    </location>
</feature>
<dbReference type="InterPro" id="IPR000873">
    <property type="entry name" value="AMP-dep_synth/lig_dom"/>
</dbReference>
<dbReference type="PROSITE" id="PS50980">
    <property type="entry name" value="COA_CT_NTER"/>
    <property type="match status" value="1"/>
</dbReference>
<name>A0A652YUI8_NOCGL</name>
<dbReference type="Gene3D" id="3.30.300.30">
    <property type="match status" value="1"/>
</dbReference>
<comment type="caution">
    <text evidence="4">The sequence shown here is derived from an EMBL/GenBank/DDBJ whole genome shotgun (WGS) entry which is preliminary data.</text>
</comment>
<proteinExistence type="inferred from homology"/>
<dbReference type="PANTHER" id="PTHR24096">
    <property type="entry name" value="LONG-CHAIN-FATTY-ACID--COA LIGASE"/>
    <property type="match status" value="1"/>
</dbReference>
<feature type="domain" description="CoA carboxyltransferase N-terminal" evidence="2">
    <location>
        <begin position="559"/>
        <end position="806"/>
    </location>
</feature>
<dbReference type="Pfam" id="PF13193">
    <property type="entry name" value="AMP-binding_C"/>
    <property type="match status" value="1"/>
</dbReference>
<dbReference type="GO" id="GO:0016405">
    <property type="term" value="F:CoA-ligase activity"/>
    <property type="evidence" value="ECO:0007669"/>
    <property type="project" value="TreeGrafter"/>
</dbReference>
<dbReference type="SUPFAM" id="SSF52096">
    <property type="entry name" value="ClpP/crotonase"/>
    <property type="match status" value="2"/>
</dbReference>
<dbReference type="InterPro" id="IPR011763">
    <property type="entry name" value="COA_CT_C"/>
</dbReference>
<evidence type="ECO:0000259" key="2">
    <source>
        <dbReference type="PROSITE" id="PS50980"/>
    </source>
</evidence>
<dbReference type="AlphaFoldDB" id="A0A652YUI8"/>
<dbReference type="Pfam" id="PF00501">
    <property type="entry name" value="AMP-binding"/>
    <property type="match status" value="1"/>
</dbReference>
<dbReference type="Gene3D" id="3.40.50.12780">
    <property type="entry name" value="N-terminal domain of ligase-like"/>
    <property type="match status" value="1"/>
</dbReference>
<reference evidence="4" key="1">
    <citation type="submission" date="2019-07" db="EMBL/GenBank/DDBJ databases">
        <title>Genomic Encyclopedia of Type Strains, Phase IV (KMG-IV): sequencing the most valuable type-strain genomes for metagenomic binning, comparative biology and taxonomic classification.</title>
        <authorList>
            <person name="Goeker M."/>
        </authorList>
    </citation>
    <scope>NUCLEOTIDE SEQUENCE</scope>
    <source>
        <strain evidence="4">DSM 44596</strain>
    </source>
</reference>
<dbReference type="InterPro" id="IPR042099">
    <property type="entry name" value="ANL_N_sf"/>
</dbReference>
<evidence type="ECO:0000256" key="1">
    <source>
        <dbReference type="ARBA" id="ARBA00006102"/>
    </source>
</evidence>
<dbReference type="PROSITE" id="PS50989">
    <property type="entry name" value="COA_CT_CTER"/>
    <property type="match status" value="1"/>
</dbReference>
<dbReference type="InterPro" id="IPR025110">
    <property type="entry name" value="AMP-bd_C"/>
</dbReference>
<dbReference type="InterPro" id="IPR011762">
    <property type="entry name" value="COA_CT_N"/>
</dbReference>
<comment type="similarity">
    <text evidence="1">Belongs to the AccD/PCCB family.</text>
</comment>
<gene>
    <name evidence="4" type="ORF">FNL38_102912</name>
</gene>
<dbReference type="Pfam" id="PF01039">
    <property type="entry name" value="Carboxyl_trans"/>
    <property type="match status" value="1"/>
</dbReference>
<dbReference type="InterPro" id="IPR020845">
    <property type="entry name" value="AMP-binding_CS"/>
</dbReference>
<evidence type="ECO:0000259" key="3">
    <source>
        <dbReference type="PROSITE" id="PS50989"/>
    </source>
</evidence>
<evidence type="ECO:0000313" key="4">
    <source>
        <dbReference type="EMBL" id="TYQ06768.1"/>
    </source>
</evidence>
<organism evidence="4">
    <name type="scientific">Nocardia globerula</name>
    <dbReference type="NCBI Taxonomy" id="1818"/>
    <lineage>
        <taxon>Bacteria</taxon>
        <taxon>Bacillati</taxon>
        <taxon>Actinomycetota</taxon>
        <taxon>Actinomycetes</taxon>
        <taxon>Mycobacteriales</taxon>
        <taxon>Nocardiaceae</taxon>
        <taxon>Nocardia</taxon>
    </lineage>
</organism>
<sequence>MVVQPDMAYRRSLAVAELTGPGQLFEVAEEPVRGHVMPVFKNRAHTLRELLAASVEHGDTEYLVCDELRITYTDHFARVASMAEELRSAYSIGKGDRVAILSANNAQWIITFWAATSLGAIVVGMNSMWSAPEIDYGMKHSTPKLVVADAKRRELLGEVGVPVLSTEVDVPRLSTLHADAELSTCAINEDDPAVILYTSGTTGRPKGATHSHRNIITANDFHRFNDALATHFGNPPANRRFLLSNPLFHIASLHNLAVPRLSIGDTAVIYSGRFEIERVLRLIEREQVTNWGAVPTMANRLVSHGDLSRYDLSSLKTMSLGSAPSSTALKEKVRELLPVAGRSLGTTYGLTESSTGATLATAADLEEYPDSVGRPVVTMSVEIRDDNGHRLPDGYEGEICLRGPHVMVGYWNNDAATAAALDDEGWLRTGDLGFMSDGHLRVSSRRSDLILRGGENVYPVEVENVLSEHPSVQECAVIGIPHADYGEEVAAIVVVEEPGSVSEAELLGYVRERLAKYKVPSRWRLTTEPLPRNATGKVVRKQLDVDGEPAIVSENRHAWTSLLTALDERRRAAQGMGGPDKLLRYRRFGRVDARERVSKFLDEDTFQEIGVLAGDASIPSDAFVAGSGLVDGRPVLVGSEDFTVAGGSIGTAAATKRARIAELAKRERTPLVMMLEGAGHRATNALHPHRPAPNDLQAMAELAGLVPTVSIVCGPSAGHGALAAPMSDFVIMVKDHAAMFTAGPPLVEASLAEKVTKEDLGGSAVHAEVSGIADNVAADVDSALELTRKYLSYFPSNAWSRAPLADPDTSVAAPRSLDSLLDVVPPNPRIPYDMHDVLSVMVDEGTLFELQPQHGSSVITVLARMGGRVVAVVANQPLVLAGALDVAAAEKACRFIEMTGAFHIPLIFLADNPGVLAGSKSERDGILRASARMFAAQHRSTVPKMHVTVRKAFGFGGSVMGQNAFDNQTVSLSFPGGMLGGIPAAVGGSTSKADERTQRALIENEAAGPWRLASSVTYDDVIDPRELRNALLGALRLSSGRDAEPVAPVVHTGYLP</sequence>
<dbReference type="InterPro" id="IPR045851">
    <property type="entry name" value="AMP-bd_C_sf"/>
</dbReference>
<dbReference type="InterPro" id="IPR029045">
    <property type="entry name" value="ClpP/crotonase-like_dom_sf"/>
</dbReference>
<dbReference type="PROSITE" id="PS00455">
    <property type="entry name" value="AMP_BINDING"/>
    <property type="match status" value="1"/>
</dbReference>
<keyword evidence="4" id="KW-0436">Ligase</keyword>
<dbReference type="InterPro" id="IPR034733">
    <property type="entry name" value="AcCoA_carboxyl_beta"/>
</dbReference>